<keyword evidence="3" id="KW-1185">Reference proteome</keyword>
<protein>
    <submittedName>
        <fullName evidence="2">Uncharacterized protein</fullName>
    </submittedName>
</protein>
<keyword evidence="1" id="KW-0472">Membrane</keyword>
<sequence>MDQLKIRLAEARKYLKIMLAESGERTLVAGSYMFLVIAFFAAMAVPKAALLPLALGVGCYLLERKNEAV</sequence>
<proteinExistence type="predicted"/>
<evidence type="ECO:0000313" key="2">
    <source>
        <dbReference type="EMBL" id="ASJ74909.1"/>
    </source>
</evidence>
<reference evidence="2 3" key="1">
    <citation type="submission" date="2016-12" db="EMBL/GenBank/DDBJ databases">
        <authorList>
            <person name="Song W.-J."/>
            <person name="Kurnit D.M."/>
        </authorList>
    </citation>
    <scope>NUCLEOTIDE SEQUENCE [LARGE SCALE GENOMIC DNA]</scope>
    <source>
        <strain evidence="2 3">IMCC3135</strain>
    </source>
</reference>
<dbReference type="AlphaFoldDB" id="A0A2Z2NUC7"/>
<dbReference type="Proteomes" id="UP000250079">
    <property type="component" value="Chromosome"/>
</dbReference>
<organism evidence="2 3">
    <name type="scientific">Granulosicoccus antarcticus IMCC3135</name>
    <dbReference type="NCBI Taxonomy" id="1192854"/>
    <lineage>
        <taxon>Bacteria</taxon>
        <taxon>Pseudomonadati</taxon>
        <taxon>Pseudomonadota</taxon>
        <taxon>Gammaproteobacteria</taxon>
        <taxon>Chromatiales</taxon>
        <taxon>Granulosicoccaceae</taxon>
        <taxon>Granulosicoccus</taxon>
    </lineage>
</organism>
<keyword evidence="1" id="KW-0812">Transmembrane</keyword>
<evidence type="ECO:0000256" key="1">
    <source>
        <dbReference type="SAM" id="Phobius"/>
    </source>
</evidence>
<evidence type="ECO:0000313" key="3">
    <source>
        <dbReference type="Proteomes" id="UP000250079"/>
    </source>
</evidence>
<name>A0A2Z2NUC7_9GAMM</name>
<feature type="transmembrane region" description="Helical" evidence="1">
    <location>
        <begin position="32"/>
        <end position="62"/>
    </location>
</feature>
<dbReference type="EMBL" id="CP018632">
    <property type="protein sequence ID" value="ASJ74909.1"/>
    <property type="molecule type" value="Genomic_DNA"/>
</dbReference>
<keyword evidence="1" id="KW-1133">Transmembrane helix</keyword>
<gene>
    <name evidence="2" type="ORF">IMCC3135_24205</name>
</gene>
<dbReference type="KEGG" id="gai:IMCC3135_24205"/>
<accession>A0A2Z2NUC7</accession>
<dbReference type="RefSeq" id="WP_157736238.1">
    <property type="nucleotide sequence ID" value="NZ_CP018632.1"/>
</dbReference>